<sequence>MKNIVLLIIIFLFIACEHKQPVDLLVMGGKIYTVNKDFDLAKGFVVNDGKIVEIGEGEKLVLKYEPKRTYDALGKTIVPGLIDAHAHFYGLGLQLQKVDVTDTKSFDEVIEKIVRFQKKHQTGFITGRGWDQNDWKIKKFPTKDTLDKLFPHTPVAITRIDGHAMLVNQKALDLAGINKFTKVKGGEVKVVNGKLTGILIDNAMTKIFEIIPQPTKEENIKALLSAQDTVFKYGLTTIDDAGLSKEIIMLMDSLQQTKDLKVRLYAMVQNQQEDLDYFLNKGILKTGRLNVRSVKVYADGALGSRGAALKKEYSDQPEHYGAMLIGREELKELAMTISQTDYQMNTHAIGDSANYTVLKVYDSVLKYEKDKRWRVEHAQILSENDFNFFKGKRNIIPSVQPTHATSDMYWAEDRIGKERLHHAYAYKKLLDKAGLVALGTDFPIEKVNPLLTFYAAIARKDASGYPKKGFQPENALSRKEALRGMTIWAAYANFEEDEKGSIETGKFADFTVLDRDILQIPEKDILKAKVKATFINGEEVYTDNPSKIRAEEVHH</sequence>
<dbReference type="EC" id="3.5.1.91" evidence="1"/>
<organism evidence="1 2">
    <name type="scientific">Mesonia oceanica</name>
    <dbReference type="NCBI Taxonomy" id="2687242"/>
    <lineage>
        <taxon>Bacteria</taxon>
        <taxon>Pseudomonadati</taxon>
        <taxon>Bacteroidota</taxon>
        <taxon>Flavobacteriia</taxon>
        <taxon>Flavobacteriales</taxon>
        <taxon>Flavobacteriaceae</taxon>
        <taxon>Mesonia</taxon>
    </lineage>
</organism>
<accession>A0AC61Y9P4</accession>
<gene>
    <name evidence="1" type="primary">nfdA</name>
    <name evidence="1" type="ORF">FVB9532_02516</name>
</gene>
<dbReference type="Proteomes" id="UP000356253">
    <property type="component" value="Unassembled WGS sequence"/>
</dbReference>
<name>A0AC61Y9P4_9FLAO</name>
<proteinExistence type="predicted"/>
<reference evidence="1" key="1">
    <citation type="submission" date="2019-09" db="EMBL/GenBank/DDBJ databases">
        <authorList>
            <person name="Rodrigo-Torres L."/>
            <person name="Arahal R. D."/>
            <person name="Lucena T."/>
        </authorList>
    </citation>
    <scope>NUCLEOTIDE SEQUENCE</scope>
    <source>
        <strain evidence="1">ISS653</strain>
    </source>
</reference>
<keyword evidence="2" id="KW-1185">Reference proteome</keyword>
<dbReference type="EMBL" id="CABVMM010000009">
    <property type="protein sequence ID" value="VVV01231.1"/>
    <property type="molecule type" value="Genomic_DNA"/>
</dbReference>
<keyword evidence="1" id="KW-0378">Hydrolase</keyword>
<evidence type="ECO:0000313" key="1">
    <source>
        <dbReference type="EMBL" id="VVV01231.1"/>
    </source>
</evidence>
<protein>
    <submittedName>
        <fullName evidence="1">N-substituted formamide deformylase</fullName>
        <ecNumber evidence="1">3.5.1.91</ecNumber>
    </submittedName>
</protein>
<evidence type="ECO:0000313" key="2">
    <source>
        <dbReference type="Proteomes" id="UP000356253"/>
    </source>
</evidence>
<comment type="caution">
    <text evidence="1">The sequence shown here is derived from an EMBL/GenBank/DDBJ whole genome shotgun (WGS) entry which is preliminary data.</text>
</comment>